<dbReference type="RefSeq" id="WP_068373022.1">
    <property type="nucleotide sequence ID" value="NZ_LSNE01000003.1"/>
</dbReference>
<sequence length="194" mass="21937">MSELSPFLSQGIIVPVTGLRRVTKQHTGLGNSAILTAVFPQLAITPSLDNKALHFLKPADDFMLQETAELLSQLQQKCHDLGIEGDEFKLNLQGQKIAANCNLAQHQQLTLCLHQDKSFMDKFSWLQPNYLALANSLEWLNFADTYEVSRTQACQRFVHLQQNDHGLVCYFSLQKRHVEFIIESPINLFKVAGI</sequence>
<proteinExistence type="predicted"/>
<evidence type="ECO:0000313" key="1">
    <source>
        <dbReference type="EMBL" id="KXI29814.1"/>
    </source>
</evidence>
<dbReference type="AlphaFoldDB" id="A0A136A3M0"/>
<dbReference type="EMBL" id="LSNE01000003">
    <property type="protein sequence ID" value="KXI29814.1"/>
    <property type="molecule type" value="Genomic_DNA"/>
</dbReference>
<accession>A0A136A3M0</accession>
<gene>
    <name evidence="1" type="ORF">AX660_07220</name>
</gene>
<dbReference type="OrthoDB" id="6385881at2"/>
<protein>
    <submittedName>
        <fullName evidence="1">Uncharacterized protein</fullName>
    </submittedName>
</protein>
<evidence type="ECO:0000313" key="2">
    <source>
        <dbReference type="Proteomes" id="UP000070299"/>
    </source>
</evidence>
<dbReference type="STRING" id="1799789.AX660_07220"/>
<dbReference type="Proteomes" id="UP000070299">
    <property type="component" value="Unassembled WGS sequence"/>
</dbReference>
<name>A0A136A3M0_9ALTE</name>
<comment type="caution">
    <text evidence="1">The sequence shown here is derived from an EMBL/GenBank/DDBJ whole genome shotgun (WGS) entry which is preliminary data.</text>
</comment>
<reference evidence="2" key="1">
    <citation type="submission" date="2016-02" db="EMBL/GenBank/DDBJ databases">
        <authorList>
            <person name="Schultz-Johansen M."/>
            <person name="Glaring M.A."/>
            <person name="Bech P.K."/>
            <person name="Stougaard P."/>
        </authorList>
    </citation>
    <scope>NUCLEOTIDE SEQUENCE [LARGE SCALE GENOMIC DNA]</scope>
    <source>
        <strain evidence="2">S66</strain>
    </source>
</reference>
<keyword evidence="2" id="KW-1185">Reference proteome</keyword>
<organism evidence="1 2">
    <name type="scientific">Paraglaciecola hydrolytica</name>
    <dbReference type="NCBI Taxonomy" id="1799789"/>
    <lineage>
        <taxon>Bacteria</taxon>
        <taxon>Pseudomonadati</taxon>
        <taxon>Pseudomonadota</taxon>
        <taxon>Gammaproteobacteria</taxon>
        <taxon>Alteromonadales</taxon>
        <taxon>Alteromonadaceae</taxon>
        <taxon>Paraglaciecola</taxon>
    </lineage>
</organism>